<proteinExistence type="inferred from homology"/>
<dbReference type="InterPro" id="IPR042188">
    <property type="entry name" value="MmgE/PrpD_sf_2"/>
</dbReference>
<evidence type="ECO:0000259" key="2">
    <source>
        <dbReference type="Pfam" id="PF03972"/>
    </source>
</evidence>
<dbReference type="InterPro" id="IPR005656">
    <property type="entry name" value="MmgE_PrpD"/>
</dbReference>
<comment type="caution">
    <text evidence="4">The sequence shown here is derived from an EMBL/GenBank/DDBJ whole genome shotgun (WGS) entry which is preliminary data.</text>
</comment>
<gene>
    <name evidence="4" type="ORF">EDC26_11331</name>
</gene>
<accession>A0A4R3LU66</accession>
<name>A0A4R3LU66_9BURK</name>
<protein>
    <submittedName>
        <fullName evidence="4">2-methylcitrate dehydratase PrpD</fullName>
    </submittedName>
</protein>
<feature type="domain" description="MmgE/PrpD C-terminal" evidence="3">
    <location>
        <begin position="276"/>
        <end position="429"/>
    </location>
</feature>
<dbReference type="PANTHER" id="PTHR16943">
    <property type="entry name" value="2-METHYLCITRATE DEHYDRATASE-RELATED"/>
    <property type="match status" value="1"/>
</dbReference>
<keyword evidence="5" id="KW-1185">Reference proteome</keyword>
<evidence type="ECO:0000313" key="4">
    <source>
        <dbReference type="EMBL" id="TCT04054.1"/>
    </source>
</evidence>
<dbReference type="Gene3D" id="1.10.4100.10">
    <property type="entry name" value="2-methylcitrate dehydratase PrpD"/>
    <property type="match status" value="1"/>
</dbReference>
<dbReference type="RefSeq" id="WP_132584031.1">
    <property type="nucleotide sequence ID" value="NZ_SMAJ01000013.1"/>
</dbReference>
<dbReference type="SUPFAM" id="SSF103378">
    <property type="entry name" value="2-methylcitrate dehydratase PrpD"/>
    <property type="match status" value="1"/>
</dbReference>
<dbReference type="Gene3D" id="3.30.1330.120">
    <property type="entry name" value="2-methylcitrate dehydratase PrpD"/>
    <property type="match status" value="1"/>
</dbReference>
<evidence type="ECO:0000313" key="5">
    <source>
        <dbReference type="Proteomes" id="UP000295525"/>
    </source>
</evidence>
<dbReference type="InterPro" id="IPR036148">
    <property type="entry name" value="MmgE/PrpD_sf"/>
</dbReference>
<dbReference type="InterPro" id="IPR045336">
    <property type="entry name" value="MmgE_PrpD_N"/>
</dbReference>
<dbReference type="OrthoDB" id="9112846at2"/>
<dbReference type="InterPro" id="IPR042183">
    <property type="entry name" value="MmgE/PrpD_sf_1"/>
</dbReference>
<dbReference type="EMBL" id="SMAJ01000013">
    <property type="protein sequence ID" value="TCT04054.1"/>
    <property type="molecule type" value="Genomic_DNA"/>
</dbReference>
<sequence>MNEHELREAAGRELQAFVQWSVSQELADIPGSARKKAVMIMADDLAAMLSAEQEPQVIAAHAGLVKRGPAGRASLFRNGRPQLSMAQAAMGNALAASWNELDEGYRKAVCHAGLYTLPVLFAIAESEHIATSEVIRAGVLAYETTARFAKTWSFPALKIHPHALFCAVGATASIGFLRRLPADIMLAALSNAATLGVVGPYSQAIRGALVRNTWAAAGISNGFHAIEWAQAGIAGLAQTPHDVYFETLGSDADPASLTEGLGQEWAVASGYHKINACCQYAHSAIEAMQQIVHEQPDLLGGADVQRIRIKTHRLGLTLNDYQPTTTLGAKFSLPHALATSLVHGHGGAAAFDSKALQDERVKRLRAHVDMSLVVQELPWPQDRPAYLTVVRKDGREHTAVCLSARGGPDLPFDDEELWEKIRGLSQATMPGLLPAMRRLHACVAETAQHGDLERPWGQWVDVFFSNRPIEQNLG</sequence>
<dbReference type="Pfam" id="PF19305">
    <property type="entry name" value="MmgE_PrpD_C"/>
    <property type="match status" value="1"/>
</dbReference>
<dbReference type="PANTHER" id="PTHR16943:SF8">
    <property type="entry name" value="2-METHYLCITRATE DEHYDRATASE"/>
    <property type="match status" value="1"/>
</dbReference>
<dbReference type="Proteomes" id="UP000295525">
    <property type="component" value="Unassembled WGS sequence"/>
</dbReference>
<dbReference type="AlphaFoldDB" id="A0A4R3LU66"/>
<dbReference type="InterPro" id="IPR045337">
    <property type="entry name" value="MmgE_PrpD_C"/>
</dbReference>
<evidence type="ECO:0000256" key="1">
    <source>
        <dbReference type="ARBA" id="ARBA00006174"/>
    </source>
</evidence>
<dbReference type="Pfam" id="PF03972">
    <property type="entry name" value="MmgE_PrpD_N"/>
    <property type="match status" value="1"/>
</dbReference>
<comment type="similarity">
    <text evidence="1">Belongs to the PrpD family.</text>
</comment>
<organism evidence="4 5">
    <name type="scientific">Paralcaligenes ureilyticus</name>
    <dbReference type="NCBI Taxonomy" id="627131"/>
    <lineage>
        <taxon>Bacteria</taxon>
        <taxon>Pseudomonadati</taxon>
        <taxon>Pseudomonadota</taxon>
        <taxon>Betaproteobacteria</taxon>
        <taxon>Burkholderiales</taxon>
        <taxon>Alcaligenaceae</taxon>
        <taxon>Paralcaligenes</taxon>
    </lineage>
</organism>
<dbReference type="GO" id="GO:0016829">
    <property type="term" value="F:lyase activity"/>
    <property type="evidence" value="ECO:0007669"/>
    <property type="project" value="InterPro"/>
</dbReference>
<feature type="domain" description="MmgE/PrpD N-terminal" evidence="2">
    <location>
        <begin position="16"/>
        <end position="237"/>
    </location>
</feature>
<reference evidence="4 5" key="1">
    <citation type="submission" date="2019-03" db="EMBL/GenBank/DDBJ databases">
        <title>Genomic Encyclopedia of Type Strains, Phase IV (KMG-IV): sequencing the most valuable type-strain genomes for metagenomic binning, comparative biology and taxonomic classification.</title>
        <authorList>
            <person name="Goeker M."/>
        </authorList>
    </citation>
    <scope>NUCLEOTIDE SEQUENCE [LARGE SCALE GENOMIC DNA]</scope>
    <source>
        <strain evidence="4 5">DSM 24591</strain>
    </source>
</reference>
<evidence type="ECO:0000259" key="3">
    <source>
        <dbReference type="Pfam" id="PF19305"/>
    </source>
</evidence>